<evidence type="ECO:0000256" key="2">
    <source>
        <dbReference type="SAM" id="MobiDB-lite"/>
    </source>
</evidence>
<accession>A0A6V7QJY4</accession>
<feature type="region of interest" description="Disordered" evidence="2">
    <location>
        <begin position="1"/>
        <end position="21"/>
    </location>
</feature>
<dbReference type="InterPro" id="IPR031974">
    <property type="entry name" value="PDCD7"/>
</dbReference>
<name>A0A6V7QJY4_ANACO</name>
<keyword evidence="1" id="KW-0175">Coiled coil</keyword>
<dbReference type="Pfam" id="PF16021">
    <property type="entry name" value="PDCD7"/>
    <property type="match status" value="1"/>
</dbReference>
<organism evidence="3">
    <name type="scientific">Ananas comosus var. bracteatus</name>
    <name type="common">red pineapple</name>
    <dbReference type="NCBI Taxonomy" id="296719"/>
    <lineage>
        <taxon>Eukaryota</taxon>
        <taxon>Viridiplantae</taxon>
        <taxon>Streptophyta</taxon>
        <taxon>Embryophyta</taxon>
        <taxon>Tracheophyta</taxon>
        <taxon>Spermatophyta</taxon>
        <taxon>Magnoliopsida</taxon>
        <taxon>Liliopsida</taxon>
        <taxon>Poales</taxon>
        <taxon>Bromeliaceae</taxon>
        <taxon>Bromelioideae</taxon>
        <taxon>Ananas</taxon>
    </lineage>
</organism>
<dbReference type="PANTHER" id="PTHR48190">
    <property type="entry name" value="PROGRAMMED CELL DEATH PROTEIN 7"/>
    <property type="match status" value="1"/>
</dbReference>
<dbReference type="EMBL" id="LR862136">
    <property type="protein sequence ID" value="CAD1843348.1"/>
    <property type="molecule type" value="Genomic_DNA"/>
</dbReference>
<dbReference type="PANTHER" id="PTHR48190:SF2">
    <property type="entry name" value="PROGRAMMED CELL DEATH PROTEIN 7"/>
    <property type="match status" value="1"/>
</dbReference>
<feature type="compositionally biased region" description="Polar residues" evidence="2">
    <location>
        <begin position="7"/>
        <end position="21"/>
    </location>
</feature>
<feature type="coiled-coil region" evidence="1">
    <location>
        <begin position="148"/>
        <end position="214"/>
    </location>
</feature>
<dbReference type="GO" id="GO:0005689">
    <property type="term" value="C:U12-type spliceosomal complex"/>
    <property type="evidence" value="ECO:0007669"/>
    <property type="project" value="TreeGrafter"/>
</dbReference>
<reference evidence="3" key="1">
    <citation type="submission" date="2020-07" db="EMBL/GenBank/DDBJ databases">
        <authorList>
            <person name="Lin J."/>
        </authorList>
    </citation>
    <scope>NUCLEOTIDE SEQUENCE</scope>
</reference>
<dbReference type="AlphaFoldDB" id="A0A6V7QJY4"/>
<sequence>MIPSPLSFGQSCQSPPWQPAQPSFWESDNVRQHLAKLRETITISKPLLNELQEILLLRKLNESNAQEDSTPETVLQEIVNRKRINLDAQESLSIEAANSLCSHLKLLLGPLSSITNQASPWEERSAAVRLAQKRQKSVRNTRWRKRKRKQFAELLRKERENYDKADQEADEWRAREIAKDIARRKMESMKEIAKQKANEERKRLESELELVLVVEKLQELRSIRIQKLKKQGHFLPEEDDKFLDRVRAAVEEEERQAANAADKAAATDAIATAEESRKAIDDMEKQRNKIGITVDQNQTNEMKNEKSSGLSGSTESGDLKDEGKVNGDYQSVANLPFEFYHYYHGSSNDMGTLIEVRRMWDAFIRPGGSRIPGYWVQPPPPADEVWASYLVLLNLAPHPCVSNGSDSGHDNAE</sequence>
<feature type="region of interest" description="Disordered" evidence="2">
    <location>
        <begin position="290"/>
        <end position="325"/>
    </location>
</feature>
<gene>
    <name evidence="3" type="ORF">CB5_LOCUS26559</name>
</gene>
<evidence type="ECO:0000256" key="1">
    <source>
        <dbReference type="SAM" id="Coils"/>
    </source>
</evidence>
<dbReference type="InterPro" id="IPR052831">
    <property type="entry name" value="Apoptosis_promoter"/>
</dbReference>
<evidence type="ECO:0000313" key="3">
    <source>
        <dbReference type="EMBL" id="CAD1843348.1"/>
    </source>
</evidence>
<feature type="compositionally biased region" description="Polar residues" evidence="2">
    <location>
        <begin position="294"/>
        <end position="316"/>
    </location>
</feature>
<feature type="coiled-coil region" evidence="1">
    <location>
        <begin position="243"/>
        <end position="286"/>
    </location>
</feature>
<proteinExistence type="predicted"/>
<protein>
    <submittedName>
        <fullName evidence="3">Uncharacterized protein</fullName>
    </submittedName>
</protein>